<gene>
    <name evidence="2" type="primary">GPR15LG</name>
</gene>
<reference evidence="2" key="1">
    <citation type="submission" date="2025-08" db="UniProtKB">
        <authorList>
            <consortium name="Ensembl"/>
        </authorList>
    </citation>
    <scope>IDENTIFICATION</scope>
</reference>
<evidence type="ECO:0000313" key="2">
    <source>
        <dbReference type="Ensembl" id="ENSPSMP00000007183.1"/>
    </source>
</evidence>
<proteinExistence type="predicted"/>
<reference evidence="2" key="2">
    <citation type="submission" date="2025-09" db="UniProtKB">
        <authorList>
            <consortium name="Ensembl"/>
        </authorList>
    </citation>
    <scope>IDENTIFICATION</scope>
</reference>
<dbReference type="GO" id="GO:1902807">
    <property type="term" value="P:negative regulation of cell cycle G1/S phase transition"/>
    <property type="evidence" value="ECO:0007669"/>
    <property type="project" value="Ensembl"/>
</dbReference>
<evidence type="ECO:0000256" key="1">
    <source>
        <dbReference type="SAM" id="SignalP"/>
    </source>
</evidence>
<dbReference type="GO" id="GO:2000404">
    <property type="term" value="P:regulation of T cell migration"/>
    <property type="evidence" value="ECO:0007669"/>
    <property type="project" value="Ensembl"/>
</dbReference>
<dbReference type="GO" id="GO:0048247">
    <property type="term" value="P:lymphocyte chemotaxis"/>
    <property type="evidence" value="ECO:0007669"/>
    <property type="project" value="Ensembl"/>
</dbReference>
<dbReference type="GO" id="GO:0043303">
    <property type="term" value="P:mast cell degranulation"/>
    <property type="evidence" value="ECO:0007669"/>
    <property type="project" value="Ensembl"/>
</dbReference>
<dbReference type="GO" id="GO:0010837">
    <property type="term" value="P:regulation of keratinocyte proliferation"/>
    <property type="evidence" value="ECO:0007669"/>
    <property type="project" value="Ensembl"/>
</dbReference>
<sequence>MRLLVLSSLLCILLLCFSVFSAEGRRRPAKPWRVRPCCQRVPSHHLTAQKGHRARLCRLCKLNPGTSSWVVPGALPQV</sequence>
<evidence type="ECO:0000313" key="3">
    <source>
        <dbReference type="Proteomes" id="UP000694414"/>
    </source>
</evidence>
<keyword evidence="1" id="KW-0732">Signal</keyword>
<dbReference type="GO" id="GO:0043029">
    <property type="term" value="P:T cell homeostasis"/>
    <property type="evidence" value="ECO:0007669"/>
    <property type="project" value="Ensembl"/>
</dbReference>
<dbReference type="Proteomes" id="UP000694414">
    <property type="component" value="Unplaced"/>
</dbReference>
<dbReference type="GO" id="GO:0008009">
    <property type="term" value="F:chemokine activity"/>
    <property type="evidence" value="ECO:0007669"/>
    <property type="project" value="Ensembl"/>
</dbReference>
<feature type="signal peptide" evidence="1">
    <location>
        <begin position="1"/>
        <end position="24"/>
    </location>
</feature>
<dbReference type="GO" id="GO:0005615">
    <property type="term" value="C:extracellular space"/>
    <property type="evidence" value="ECO:0007669"/>
    <property type="project" value="Ensembl"/>
</dbReference>
<feature type="chain" id="PRO_5034806551" evidence="1">
    <location>
        <begin position="25"/>
        <end position="78"/>
    </location>
</feature>
<dbReference type="GO" id="GO:0072678">
    <property type="term" value="P:T cell migration"/>
    <property type="evidence" value="ECO:0007669"/>
    <property type="project" value="Ensembl"/>
</dbReference>
<accession>A0A8C8YSQ8</accession>
<dbReference type="GeneTree" id="ENSGT00390000015172"/>
<protein>
    <submittedName>
        <fullName evidence="2">G protein-coupled receptor 15 ligand</fullName>
    </submittedName>
</protein>
<name>A0A8C8YSQ8_PROSS</name>
<dbReference type="InterPro" id="IPR031713">
    <property type="entry name" value="GPR15L"/>
</dbReference>
<dbReference type="GO" id="GO:0007193">
    <property type="term" value="P:adenylate cyclase-inhibiting G protein-coupled receptor signaling pathway"/>
    <property type="evidence" value="ECO:0007669"/>
    <property type="project" value="Ensembl"/>
</dbReference>
<dbReference type="GO" id="GO:0051782">
    <property type="term" value="P:negative regulation of cell division"/>
    <property type="evidence" value="ECO:0007669"/>
    <property type="project" value="Ensembl"/>
</dbReference>
<dbReference type="GO" id="GO:0050832">
    <property type="term" value="P:defense response to fungus"/>
    <property type="evidence" value="ECO:0007669"/>
    <property type="project" value="Ensembl"/>
</dbReference>
<dbReference type="Ensembl" id="ENSPSMT00000008456.1">
    <property type="protein sequence ID" value="ENSPSMP00000007183.1"/>
    <property type="gene ID" value="ENSPSMG00000005352.1"/>
</dbReference>
<dbReference type="AlphaFoldDB" id="A0A8C8YSQ8"/>
<keyword evidence="3" id="KW-1185">Reference proteome</keyword>
<organism evidence="2 3">
    <name type="scientific">Prolemur simus</name>
    <name type="common">Greater bamboo lemur</name>
    <name type="synonym">Hapalemur simus</name>
    <dbReference type="NCBI Taxonomy" id="1328070"/>
    <lineage>
        <taxon>Eukaryota</taxon>
        <taxon>Metazoa</taxon>
        <taxon>Chordata</taxon>
        <taxon>Craniata</taxon>
        <taxon>Vertebrata</taxon>
        <taxon>Euteleostomi</taxon>
        <taxon>Mammalia</taxon>
        <taxon>Eutheria</taxon>
        <taxon>Euarchontoglires</taxon>
        <taxon>Primates</taxon>
        <taxon>Strepsirrhini</taxon>
        <taxon>Lemuriformes</taxon>
        <taxon>Lemuridae</taxon>
        <taxon>Prolemur</taxon>
    </lineage>
</organism>
<dbReference type="GO" id="GO:0050830">
    <property type="term" value="P:defense response to Gram-positive bacterium"/>
    <property type="evidence" value="ECO:0007669"/>
    <property type="project" value="Ensembl"/>
</dbReference>
<dbReference type="Pfam" id="PF15854">
    <property type="entry name" value="GPR15L"/>
    <property type="match status" value="1"/>
</dbReference>